<evidence type="ECO:0000313" key="4">
    <source>
        <dbReference type="Proteomes" id="UP000199226"/>
    </source>
</evidence>
<dbReference type="STRING" id="990371.SAMN05421813_109133"/>
<dbReference type="Gene3D" id="3.40.630.10">
    <property type="entry name" value="Zn peptidases"/>
    <property type="match status" value="1"/>
</dbReference>
<feature type="domain" description="Peptidase M14" evidence="2">
    <location>
        <begin position="10"/>
        <end position="333"/>
    </location>
</feature>
<evidence type="ECO:0000256" key="1">
    <source>
        <dbReference type="PROSITE-ProRule" id="PRU01379"/>
    </source>
</evidence>
<proteinExistence type="inferred from homology"/>
<protein>
    <submittedName>
        <fullName evidence="3">Zinc carboxypeptidase</fullName>
    </submittedName>
</protein>
<dbReference type="GO" id="GO:0004181">
    <property type="term" value="F:metallocarboxypeptidase activity"/>
    <property type="evidence" value="ECO:0007669"/>
    <property type="project" value="InterPro"/>
</dbReference>
<dbReference type="GO" id="GO:0006508">
    <property type="term" value="P:proteolysis"/>
    <property type="evidence" value="ECO:0007669"/>
    <property type="project" value="InterPro"/>
</dbReference>
<dbReference type="Pfam" id="PF00246">
    <property type="entry name" value="Peptidase_M14"/>
    <property type="match status" value="1"/>
</dbReference>
<sequence>MDLLNNLIENYQSFEEIQIKDRFFKHSLVSDLLDSIRNKKVFRVEEAGLSTMGRSINLIKWGNGPCRVFLWSQMHGDEATATMALADLINFLSQNGIYNEIRDSIDKNCTLYILPMLNPDGAELFTRRNAMEIDINRDFHRQQSPEGQLLRKLRDKIHPHFGFNLHDQSTSWSAGKSGNPATISLLAPAYDEELSINPVRQKAMQVIAIMNKELQKSIPGCVGRFDDEHEPRAFGDNFQAAGTSTILIEAGGFHNDPEKQYIRKVYFKAIITGLISIADESYLHVKNEEYFSIPENKKLHFHLLLRNCKLQRNGIPYLADVGLIAEEKINEDLQSVSYTYVVNELGDLSQYYGYEEINCESFNITEIRGLKIDEPADIIIQDGLNILLTIENGRLTNINE</sequence>
<gene>
    <name evidence="3" type="ORF">SAMN05421813_109133</name>
</gene>
<dbReference type="Proteomes" id="UP000199226">
    <property type="component" value="Unassembled WGS sequence"/>
</dbReference>
<dbReference type="SUPFAM" id="SSF53187">
    <property type="entry name" value="Zn-dependent exopeptidases"/>
    <property type="match status" value="1"/>
</dbReference>
<comment type="caution">
    <text evidence="1">Lacks conserved residue(s) required for the propagation of feature annotation.</text>
</comment>
<keyword evidence="3" id="KW-0645">Protease</keyword>
<accession>A0A1G9S930</accession>
<evidence type="ECO:0000313" key="3">
    <source>
        <dbReference type="EMBL" id="SDM31988.1"/>
    </source>
</evidence>
<keyword evidence="3" id="KW-0121">Carboxypeptidase</keyword>
<evidence type="ECO:0000259" key="2">
    <source>
        <dbReference type="PROSITE" id="PS52035"/>
    </source>
</evidence>
<name>A0A1G9S930_9SPHI</name>
<dbReference type="PROSITE" id="PS52035">
    <property type="entry name" value="PEPTIDASE_M14"/>
    <property type="match status" value="1"/>
</dbReference>
<keyword evidence="4" id="KW-1185">Reference proteome</keyword>
<dbReference type="RefSeq" id="WP_090703900.1">
    <property type="nucleotide sequence ID" value="NZ_FNHH01000009.1"/>
</dbReference>
<dbReference type="InterPro" id="IPR000834">
    <property type="entry name" value="Peptidase_M14"/>
</dbReference>
<dbReference type="OrthoDB" id="1119199at2"/>
<comment type="similarity">
    <text evidence="1">Belongs to the peptidase M14 family.</text>
</comment>
<organism evidence="3 4">
    <name type="scientific">Daejeonella rubra</name>
    <dbReference type="NCBI Taxonomy" id="990371"/>
    <lineage>
        <taxon>Bacteria</taxon>
        <taxon>Pseudomonadati</taxon>
        <taxon>Bacteroidota</taxon>
        <taxon>Sphingobacteriia</taxon>
        <taxon>Sphingobacteriales</taxon>
        <taxon>Sphingobacteriaceae</taxon>
        <taxon>Daejeonella</taxon>
    </lineage>
</organism>
<dbReference type="CDD" id="cd06239">
    <property type="entry name" value="M14-like"/>
    <property type="match status" value="1"/>
</dbReference>
<keyword evidence="3" id="KW-0378">Hydrolase</keyword>
<reference evidence="4" key="1">
    <citation type="submission" date="2016-10" db="EMBL/GenBank/DDBJ databases">
        <authorList>
            <person name="Varghese N."/>
            <person name="Submissions S."/>
        </authorList>
    </citation>
    <scope>NUCLEOTIDE SEQUENCE [LARGE SCALE GENOMIC DNA]</scope>
    <source>
        <strain evidence="4">DSM 24536</strain>
    </source>
</reference>
<dbReference type="GO" id="GO:0008270">
    <property type="term" value="F:zinc ion binding"/>
    <property type="evidence" value="ECO:0007669"/>
    <property type="project" value="InterPro"/>
</dbReference>
<dbReference type="AlphaFoldDB" id="A0A1G9S930"/>
<dbReference type="EMBL" id="FNHH01000009">
    <property type="protein sequence ID" value="SDM31988.1"/>
    <property type="molecule type" value="Genomic_DNA"/>
</dbReference>